<name>A0AAD7H4N1_9AGAR</name>
<protein>
    <submittedName>
        <fullName evidence="1">Uncharacterized protein</fullName>
    </submittedName>
</protein>
<proteinExistence type="predicted"/>
<dbReference type="Proteomes" id="UP001215598">
    <property type="component" value="Unassembled WGS sequence"/>
</dbReference>
<sequence>MLIYKADAYVLEAFYLLTPSMGAPTETAHKLSVPSDDAEPKNDEYTTLELGVWRVLLPSDAAAGGLFSATVSKWNAIAFAYPVVYRFFREIYSLSPHLVIMVILLKLWGELESVLMLYVSGRLLQIIEVGLTEGRPDVNAITQALVARLIGVTVTATARWGRWNPFLN</sequence>
<accession>A0AAD7H4N1</accession>
<organism evidence="1 2">
    <name type="scientific">Mycena metata</name>
    <dbReference type="NCBI Taxonomy" id="1033252"/>
    <lineage>
        <taxon>Eukaryota</taxon>
        <taxon>Fungi</taxon>
        <taxon>Dikarya</taxon>
        <taxon>Basidiomycota</taxon>
        <taxon>Agaricomycotina</taxon>
        <taxon>Agaricomycetes</taxon>
        <taxon>Agaricomycetidae</taxon>
        <taxon>Agaricales</taxon>
        <taxon>Marasmiineae</taxon>
        <taxon>Mycenaceae</taxon>
        <taxon>Mycena</taxon>
    </lineage>
</organism>
<keyword evidence="2" id="KW-1185">Reference proteome</keyword>
<gene>
    <name evidence="1" type="ORF">B0H16DRAFT_590413</name>
</gene>
<evidence type="ECO:0000313" key="2">
    <source>
        <dbReference type="Proteomes" id="UP001215598"/>
    </source>
</evidence>
<dbReference type="AlphaFoldDB" id="A0AAD7H4N1"/>
<comment type="caution">
    <text evidence="1">The sequence shown here is derived from an EMBL/GenBank/DDBJ whole genome shotgun (WGS) entry which is preliminary data.</text>
</comment>
<reference evidence="1" key="1">
    <citation type="submission" date="2023-03" db="EMBL/GenBank/DDBJ databases">
        <title>Massive genome expansion in bonnet fungi (Mycena s.s.) driven by repeated elements and novel gene families across ecological guilds.</title>
        <authorList>
            <consortium name="Lawrence Berkeley National Laboratory"/>
            <person name="Harder C.B."/>
            <person name="Miyauchi S."/>
            <person name="Viragh M."/>
            <person name="Kuo A."/>
            <person name="Thoen E."/>
            <person name="Andreopoulos B."/>
            <person name="Lu D."/>
            <person name="Skrede I."/>
            <person name="Drula E."/>
            <person name="Henrissat B."/>
            <person name="Morin E."/>
            <person name="Kohler A."/>
            <person name="Barry K."/>
            <person name="LaButti K."/>
            <person name="Morin E."/>
            <person name="Salamov A."/>
            <person name="Lipzen A."/>
            <person name="Mereny Z."/>
            <person name="Hegedus B."/>
            <person name="Baldrian P."/>
            <person name="Stursova M."/>
            <person name="Weitz H."/>
            <person name="Taylor A."/>
            <person name="Grigoriev I.V."/>
            <person name="Nagy L.G."/>
            <person name="Martin F."/>
            <person name="Kauserud H."/>
        </authorList>
    </citation>
    <scope>NUCLEOTIDE SEQUENCE</scope>
    <source>
        <strain evidence="1">CBHHK182m</strain>
    </source>
</reference>
<dbReference type="EMBL" id="JARKIB010000383">
    <property type="protein sequence ID" value="KAJ7711883.1"/>
    <property type="molecule type" value="Genomic_DNA"/>
</dbReference>
<evidence type="ECO:0000313" key="1">
    <source>
        <dbReference type="EMBL" id="KAJ7711883.1"/>
    </source>
</evidence>